<gene>
    <name evidence="1" type="ORF">I3842_05G173700</name>
</gene>
<dbReference type="EMBL" id="CM031829">
    <property type="protein sequence ID" value="KAG6713853.1"/>
    <property type="molecule type" value="Genomic_DNA"/>
</dbReference>
<reference evidence="1" key="1">
    <citation type="submission" date="2021-01" db="EMBL/GenBank/DDBJ databases">
        <authorList>
            <person name="Lovell J.T."/>
            <person name="Bentley N."/>
            <person name="Bhattarai G."/>
            <person name="Jenkins J.W."/>
            <person name="Sreedasyam A."/>
            <person name="Alarcon Y."/>
            <person name="Bock C."/>
            <person name="Boston L."/>
            <person name="Carlson J."/>
            <person name="Cervantes K."/>
            <person name="Clermont K."/>
            <person name="Krom N."/>
            <person name="Kubenka K."/>
            <person name="Mamidi S."/>
            <person name="Mattison C."/>
            <person name="Monteros M."/>
            <person name="Pisani C."/>
            <person name="Plott C."/>
            <person name="Rajasekar S."/>
            <person name="Rhein H.S."/>
            <person name="Rohla C."/>
            <person name="Song M."/>
            <person name="Hilaire R.S."/>
            <person name="Shu S."/>
            <person name="Wells L."/>
            <person name="Wang X."/>
            <person name="Webber J."/>
            <person name="Heerema R.J."/>
            <person name="Klein P."/>
            <person name="Conner P."/>
            <person name="Grauke L."/>
            <person name="Grimwood J."/>
            <person name="Schmutz J."/>
            <person name="Randall J.J."/>
        </authorList>
    </citation>
    <scope>NUCLEOTIDE SEQUENCE</scope>
    <source>
        <tissue evidence="1">Leaf</tissue>
    </source>
</reference>
<accession>A0A922F604</accession>
<evidence type="ECO:0000313" key="2">
    <source>
        <dbReference type="Proteomes" id="UP000811246"/>
    </source>
</evidence>
<comment type="caution">
    <text evidence="1">The sequence shown here is derived from an EMBL/GenBank/DDBJ whole genome shotgun (WGS) entry which is preliminary data.</text>
</comment>
<dbReference type="AlphaFoldDB" id="A0A922F604"/>
<evidence type="ECO:0000313" key="1">
    <source>
        <dbReference type="EMBL" id="KAG6713853.1"/>
    </source>
</evidence>
<proteinExistence type="predicted"/>
<organism evidence="1 2">
    <name type="scientific">Carya illinoinensis</name>
    <name type="common">Pecan</name>
    <dbReference type="NCBI Taxonomy" id="32201"/>
    <lineage>
        <taxon>Eukaryota</taxon>
        <taxon>Viridiplantae</taxon>
        <taxon>Streptophyta</taxon>
        <taxon>Embryophyta</taxon>
        <taxon>Tracheophyta</taxon>
        <taxon>Spermatophyta</taxon>
        <taxon>Magnoliopsida</taxon>
        <taxon>eudicotyledons</taxon>
        <taxon>Gunneridae</taxon>
        <taxon>Pentapetalae</taxon>
        <taxon>rosids</taxon>
        <taxon>fabids</taxon>
        <taxon>Fagales</taxon>
        <taxon>Juglandaceae</taxon>
        <taxon>Carya</taxon>
    </lineage>
</organism>
<name>A0A922F604_CARIL</name>
<dbReference type="Proteomes" id="UP000811246">
    <property type="component" value="Chromosome 5"/>
</dbReference>
<sequence length="85" mass="9754">MYCTTLFEVLQGNALPNVSHGHSLTSDLIKLSLPYITGHFQRHTVFRSLNSTGSLHVIRYDIRNIRCILVLTYLCDMNSLKLLEF</sequence>
<protein>
    <submittedName>
        <fullName evidence="1">Uncharacterized protein</fullName>
    </submittedName>
</protein>